<name>A0A3G9JBR1_9BACL</name>
<protein>
    <submittedName>
        <fullName evidence="1">Uncharacterized protein</fullName>
    </submittedName>
</protein>
<gene>
    <name evidence="1" type="ORF">Back11_20590</name>
</gene>
<organism evidence="1 2">
    <name type="scientific">Paenibacillus baekrokdamisoli</name>
    <dbReference type="NCBI Taxonomy" id="1712516"/>
    <lineage>
        <taxon>Bacteria</taxon>
        <taxon>Bacillati</taxon>
        <taxon>Bacillota</taxon>
        <taxon>Bacilli</taxon>
        <taxon>Bacillales</taxon>
        <taxon>Paenibacillaceae</taxon>
        <taxon>Paenibacillus</taxon>
    </lineage>
</organism>
<dbReference type="AlphaFoldDB" id="A0A3G9JBR1"/>
<sequence length="198" mass="21998">MRVRGLFSMLLLLSLLYSQQIAAEANAQQLLIHHFSYGYEQTGLPLVTLTLTNSGDSVQTPAIDVTLTKAESSSQNSYEEEQIGTAKPKGKVHILPHKSAVVSLYADTLLEAGDYKALIRMKDSHSNFVNSFDFTVSGQEADQAKWNLKKHHQTIMNAEPSSSNRVWQTIGILTFSVLLLVIGVIAYQAIKDYTRKIK</sequence>
<dbReference type="EMBL" id="AP019308">
    <property type="protein sequence ID" value="BBH20714.1"/>
    <property type="molecule type" value="Genomic_DNA"/>
</dbReference>
<proteinExistence type="predicted"/>
<dbReference type="Proteomes" id="UP000275368">
    <property type="component" value="Chromosome"/>
</dbReference>
<reference evidence="1 2" key="1">
    <citation type="submission" date="2018-11" db="EMBL/GenBank/DDBJ databases">
        <title>Complete genome sequence of Paenibacillus baekrokdamisoli strain KCTC 33723.</title>
        <authorList>
            <person name="Kang S.W."/>
            <person name="Lee K.C."/>
            <person name="Kim K.K."/>
            <person name="Kim J.S."/>
            <person name="Kim D.S."/>
            <person name="Ko S.H."/>
            <person name="Yang S.H."/>
            <person name="Lee J.S."/>
        </authorList>
    </citation>
    <scope>NUCLEOTIDE SEQUENCE [LARGE SCALE GENOMIC DNA]</scope>
    <source>
        <strain evidence="1 2">KCTC 33723</strain>
    </source>
</reference>
<accession>A0A3G9JBR1</accession>
<dbReference type="RefSeq" id="WP_125656044.1">
    <property type="nucleotide sequence ID" value="NZ_AP019308.1"/>
</dbReference>
<evidence type="ECO:0000313" key="2">
    <source>
        <dbReference type="Proteomes" id="UP000275368"/>
    </source>
</evidence>
<keyword evidence="2" id="KW-1185">Reference proteome</keyword>
<evidence type="ECO:0000313" key="1">
    <source>
        <dbReference type="EMBL" id="BBH20714.1"/>
    </source>
</evidence>
<dbReference type="KEGG" id="pbk:Back11_20590"/>